<dbReference type="InterPro" id="IPR001789">
    <property type="entry name" value="Sig_transdc_resp-reg_receiver"/>
</dbReference>
<dbReference type="SMART" id="SM00862">
    <property type="entry name" value="Trans_reg_C"/>
    <property type="match status" value="1"/>
</dbReference>
<reference evidence="12 13" key="1">
    <citation type="submission" date="2018-09" db="EMBL/GenBank/DDBJ databases">
        <title>Murine metabolic-syndrome-specific gut microbial biobank.</title>
        <authorList>
            <person name="Liu C."/>
        </authorList>
    </citation>
    <scope>NUCLEOTIDE SEQUENCE [LARGE SCALE GENOMIC DNA]</scope>
    <source>
        <strain evidence="12 13">0.1xD8-82</strain>
    </source>
</reference>
<dbReference type="PROSITE" id="PS50110">
    <property type="entry name" value="RESPONSE_REGULATORY"/>
    <property type="match status" value="1"/>
</dbReference>
<evidence type="ECO:0000256" key="6">
    <source>
        <dbReference type="ARBA" id="ARBA00023163"/>
    </source>
</evidence>
<name>A0A3A9AXR4_9FIRM</name>
<dbReference type="SMART" id="SM00448">
    <property type="entry name" value="REC"/>
    <property type="match status" value="1"/>
</dbReference>
<keyword evidence="6" id="KW-0804">Transcription</keyword>
<evidence type="ECO:0000313" key="13">
    <source>
        <dbReference type="Proteomes" id="UP000280696"/>
    </source>
</evidence>
<dbReference type="InterPro" id="IPR001867">
    <property type="entry name" value="OmpR/PhoB-type_DNA-bd"/>
</dbReference>
<protein>
    <recommendedName>
        <fullName evidence="1">Stage 0 sporulation protein A homolog</fullName>
    </recommendedName>
</protein>
<dbReference type="Proteomes" id="UP000280696">
    <property type="component" value="Unassembled WGS sequence"/>
</dbReference>
<keyword evidence="3" id="KW-0902">Two-component regulatory system</keyword>
<dbReference type="GO" id="GO:0005829">
    <property type="term" value="C:cytosol"/>
    <property type="evidence" value="ECO:0007669"/>
    <property type="project" value="TreeGrafter"/>
</dbReference>
<evidence type="ECO:0000256" key="4">
    <source>
        <dbReference type="ARBA" id="ARBA00023015"/>
    </source>
</evidence>
<dbReference type="GO" id="GO:0000976">
    <property type="term" value="F:transcription cis-regulatory region binding"/>
    <property type="evidence" value="ECO:0007669"/>
    <property type="project" value="TreeGrafter"/>
</dbReference>
<evidence type="ECO:0000256" key="7">
    <source>
        <dbReference type="ARBA" id="ARBA00024867"/>
    </source>
</evidence>
<feature type="DNA-binding region" description="OmpR/PhoB-type" evidence="9">
    <location>
        <begin position="126"/>
        <end position="224"/>
    </location>
</feature>
<keyword evidence="13" id="KW-1185">Reference proteome</keyword>
<gene>
    <name evidence="12" type="ORF">D7V94_11085</name>
</gene>
<feature type="domain" description="OmpR/PhoB-type" evidence="11">
    <location>
        <begin position="126"/>
        <end position="224"/>
    </location>
</feature>
<evidence type="ECO:0000256" key="5">
    <source>
        <dbReference type="ARBA" id="ARBA00023125"/>
    </source>
</evidence>
<dbReference type="GO" id="GO:0000156">
    <property type="term" value="F:phosphorelay response regulator activity"/>
    <property type="evidence" value="ECO:0007669"/>
    <property type="project" value="TreeGrafter"/>
</dbReference>
<dbReference type="InterPro" id="IPR036388">
    <property type="entry name" value="WH-like_DNA-bd_sf"/>
</dbReference>
<feature type="domain" description="Response regulatory" evidence="10">
    <location>
        <begin position="3"/>
        <end position="116"/>
    </location>
</feature>
<dbReference type="Gene3D" id="3.40.50.2300">
    <property type="match status" value="1"/>
</dbReference>
<keyword evidence="5 9" id="KW-0238">DNA-binding</keyword>
<evidence type="ECO:0000256" key="8">
    <source>
        <dbReference type="PROSITE-ProRule" id="PRU00169"/>
    </source>
</evidence>
<accession>A0A3A9AXR4</accession>
<evidence type="ECO:0000256" key="1">
    <source>
        <dbReference type="ARBA" id="ARBA00018672"/>
    </source>
</evidence>
<dbReference type="CDD" id="cd00383">
    <property type="entry name" value="trans_reg_C"/>
    <property type="match status" value="1"/>
</dbReference>
<keyword evidence="4" id="KW-0805">Transcription regulation</keyword>
<evidence type="ECO:0000259" key="11">
    <source>
        <dbReference type="PROSITE" id="PS51755"/>
    </source>
</evidence>
<evidence type="ECO:0000256" key="3">
    <source>
        <dbReference type="ARBA" id="ARBA00023012"/>
    </source>
</evidence>
<dbReference type="Pfam" id="PF00072">
    <property type="entry name" value="Response_reg"/>
    <property type="match status" value="1"/>
</dbReference>
<dbReference type="PANTHER" id="PTHR48111">
    <property type="entry name" value="REGULATOR OF RPOS"/>
    <property type="match status" value="1"/>
</dbReference>
<dbReference type="PROSITE" id="PS51755">
    <property type="entry name" value="OMPR_PHOB"/>
    <property type="match status" value="1"/>
</dbReference>
<dbReference type="AlphaFoldDB" id="A0A3A9AXR4"/>
<dbReference type="CDD" id="cd17574">
    <property type="entry name" value="REC_OmpR"/>
    <property type="match status" value="1"/>
</dbReference>
<evidence type="ECO:0000256" key="2">
    <source>
        <dbReference type="ARBA" id="ARBA00022553"/>
    </source>
</evidence>
<evidence type="ECO:0000256" key="9">
    <source>
        <dbReference type="PROSITE-ProRule" id="PRU01091"/>
    </source>
</evidence>
<dbReference type="Gene3D" id="1.10.10.10">
    <property type="entry name" value="Winged helix-like DNA-binding domain superfamily/Winged helix DNA-binding domain"/>
    <property type="match status" value="1"/>
</dbReference>
<dbReference type="OrthoDB" id="9803564at2"/>
<comment type="caution">
    <text evidence="12">The sequence shown here is derived from an EMBL/GenBank/DDBJ whole genome shotgun (WGS) entry which is preliminary data.</text>
</comment>
<comment type="function">
    <text evidence="7">May play the central regulatory role in sporulation. It may be an element of the effector pathway responsible for the activation of sporulation genes in response to nutritional stress. Spo0A may act in concert with spo0H (a sigma factor) to control the expression of some genes that are critical to the sporulation process.</text>
</comment>
<organism evidence="12 13">
    <name type="scientific">Parablautia intestinalis</name>
    <dbReference type="NCBI Taxonomy" id="2320100"/>
    <lineage>
        <taxon>Bacteria</taxon>
        <taxon>Bacillati</taxon>
        <taxon>Bacillota</taxon>
        <taxon>Clostridia</taxon>
        <taxon>Lachnospirales</taxon>
        <taxon>Lachnospiraceae</taxon>
        <taxon>Parablautia</taxon>
    </lineage>
</organism>
<evidence type="ECO:0000313" key="12">
    <source>
        <dbReference type="EMBL" id="RKI91165.1"/>
    </source>
</evidence>
<evidence type="ECO:0000259" key="10">
    <source>
        <dbReference type="PROSITE" id="PS50110"/>
    </source>
</evidence>
<dbReference type="GO" id="GO:0032993">
    <property type="term" value="C:protein-DNA complex"/>
    <property type="evidence" value="ECO:0007669"/>
    <property type="project" value="TreeGrafter"/>
</dbReference>
<dbReference type="EMBL" id="RAYQ01000011">
    <property type="protein sequence ID" value="RKI91165.1"/>
    <property type="molecule type" value="Genomic_DNA"/>
</dbReference>
<proteinExistence type="predicted"/>
<sequence length="235" mass="26709">MKKIIIIEDDTILNKTLAYNLVSDGYEVDSAYTCSMAKELLKGNYHLALLDINLPDGNGLDLCTEIKEKTPETYIIFLTANDRESDMLKGYEAGGADYFTKPFSVAVLCRKIAAVFDTIEQHCPHHDLYKDGFLNIDFSEQTATLGGNPIDFTPKEYRTLLLFIKNSRLILTKTQLLEKLWDVDGNFVDEHTLTTIISRIRKKIEVDGHKYIKTAYGMGYQWIGGGWNETSKFIN</sequence>
<dbReference type="InterPro" id="IPR011006">
    <property type="entry name" value="CheY-like_superfamily"/>
</dbReference>
<dbReference type="PANTHER" id="PTHR48111:SF40">
    <property type="entry name" value="PHOSPHATE REGULON TRANSCRIPTIONAL REGULATORY PROTEIN PHOB"/>
    <property type="match status" value="1"/>
</dbReference>
<dbReference type="Pfam" id="PF00486">
    <property type="entry name" value="Trans_reg_C"/>
    <property type="match status" value="1"/>
</dbReference>
<feature type="modified residue" description="4-aspartylphosphate" evidence="8">
    <location>
        <position position="51"/>
    </location>
</feature>
<dbReference type="SUPFAM" id="SSF52172">
    <property type="entry name" value="CheY-like"/>
    <property type="match status" value="1"/>
</dbReference>
<dbReference type="RefSeq" id="WP_120469961.1">
    <property type="nucleotide sequence ID" value="NZ_RAYQ01000011.1"/>
</dbReference>
<keyword evidence="2 8" id="KW-0597">Phosphoprotein</keyword>
<dbReference type="GO" id="GO:0006355">
    <property type="term" value="P:regulation of DNA-templated transcription"/>
    <property type="evidence" value="ECO:0007669"/>
    <property type="project" value="InterPro"/>
</dbReference>
<dbReference type="InterPro" id="IPR039420">
    <property type="entry name" value="WalR-like"/>
</dbReference>